<dbReference type="Gene3D" id="3.30.70.270">
    <property type="match status" value="1"/>
</dbReference>
<keyword evidence="5" id="KW-1185">Reference proteome</keyword>
<dbReference type="PANTHER" id="PTHR44757">
    <property type="entry name" value="DIGUANYLATE CYCLASE DGCP"/>
    <property type="match status" value="1"/>
</dbReference>
<dbReference type="EMBL" id="JAAIWM010000001">
    <property type="protein sequence ID" value="NEY70434.1"/>
    <property type="molecule type" value="Genomic_DNA"/>
</dbReference>
<protein>
    <submittedName>
        <fullName evidence="4">EAL domain-containing protein</fullName>
    </submittedName>
</protein>
<dbReference type="PROSITE" id="PS50887">
    <property type="entry name" value="GGDEF"/>
    <property type="match status" value="1"/>
</dbReference>
<dbReference type="InterPro" id="IPR035919">
    <property type="entry name" value="EAL_sf"/>
</dbReference>
<evidence type="ECO:0000313" key="4">
    <source>
        <dbReference type="EMBL" id="NEY70434.1"/>
    </source>
</evidence>
<dbReference type="InterPro" id="IPR043128">
    <property type="entry name" value="Rev_trsase/Diguanyl_cyclase"/>
</dbReference>
<dbReference type="InterPro" id="IPR013656">
    <property type="entry name" value="PAS_4"/>
</dbReference>
<dbReference type="Gene3D" id="3.20.20.450">
    <property type="entry name" value="EAL domain"/>
    <property type="match status" value="1"/>
</dbReference>
<dbReference type="InterPro" id="IPR000014">
    <property type="entry name" value="PAS"/>
</dbReference>
<dbReference type="CDD" id="cd01948">
    <property type="entry name" value="EAL"/>
    <property type="match status" value="1"/>
</dbReference>
<dbReference type="InterPro" id="IPR052155">
    <property type="entry name" value="Biofilm_reg_signaling"/>
</dbReference>
<dbReference type="CDD" id="cd01949">
    <property type="entry name" value="GGDEF"/>
    <property type="match status" value="1"/>
</dbReference>
<dbReference type="InterPro" id="IPR000160">
    <property type="entry name" value="GGDEF_dom"/>
</dbReference>
<name>A0A6M0Q2N4_9BACI</name>
<dbReference type="SUPFAM" id="SSF55785">
    <property type="entry name" value="PYP-like sensor domain (PAS domain)"/>
    <property type="match status" value="2"/>
</dbReference>
<evidence type="ECO:0000259" key="2">
    <source>
        <dbReference type="PROSITE" id="PS50883"/>
    </source>
</evidence>
<dbReference type="NCBIfam" id="TIGR00254">
    <property type="entry name" value="GGDEF"/>
    <property type="match status" value="1"/>
</dbReference>
<dbReference type="CDD" id="cd00130">
    <property type="entry name" value="PAS"/>
    <property type="match status" value="1"/>
</dbReference>
<dbReference type="FunFam" id="3.20.20.450:FF:000001">
    <property type="entry name" value="Cyclic di-GMP phosphodiesterase yahA"/>
    <property type="match status" value="1"/>
</dbReference>
<organism evidence="4 5">
    <name type="scientific">Bacillus mesophilus</name>
    <dbReference type="NCBI Taxonomy" id="1808955"/>
    <lineage>
        <taxon>Bacteria</taxon>
        <taxon>Bacillati</taxon>
        <taxon>Bacillota</taxon>
        <taxon>Bacilli</taxon>
        <taxon>Bacillales</taxon>
        <taxon>Bacillaceae</taxon>
        <taxon>Bacillus</taxon>
    </lineage>
</organism>
<dbReference type="Pfam" id="PF13426">
    <property type="entry name" value="PAS_9"/>
    <property type="match status" value="1"/>
</dbReference>
<dbReference type="NCBIfam" id="TIGR00229">
    <property type="entry name" value="sensory_box"/>
    <property type="match status" value="1"/>
</dbReference>
<dbReference type="Pfam" id="PF08448">
    <property type="entry name" value="PAS_4"/>
    <property type="match status" value="1"/>
</dbReference>
<feature type="domain" description="GGDEF" evidence="3">
    <location>
        <begin position="309"/>
        <end position="443"/>
    </location>
</feature>
<gene>
    <name evidence="4" type="ORF">G4D63_01645</name>
</gene>
<dbReference type="Pfam" id="PF00990">
    <property type="entry name" value="GGDEF"/>
    <property type="match status" value="1"/>
</dbReference>
<dbReference type="Pfam" id="PF00563">
    <property type="entry name" value="EAL"/>
    <property type="match status" value="1"/>
</dbReference>
<feature type="domain" description="PAS" evidence="1">
    <location>
        <begin position="153"/>
        <end position="223"/>
    </location>
</feature>
<feature type="domain" description="EAL" evidence="2">
    <location>
        <begin position="452"/>
        <end position="703"/>
    </location>
</feature>
<dbReference type="Proteomes" id="UP000481043">
    <property type="component" value="Unassembled WGS sequence"/>
</dbReference>
<dbReference type="InterPro" id="IPR035965">
    <property type="entry name" value="PAS-like_dom_sf"/>
</dbReference>
<reference evidence="4 5" key="1">
    <citation type="submission" date="2020-02" db="EMBL/GenBank/DDBJ databases">
        <title>Bacillus aquiflavi sp. nov., isolated from yellow water of strong flavor Chinese baijiu in Yibin region of China.</title>
        <authorList>
            <person name="Xie J."/>
        </authorList>
    </citation>
    <scope>NUCLEOTIDE SEQUENCE [LARGE SCALE GENOMIC DNA]</scope>
    <source>
        <strain evidence="4 5">SA4</strain>
    </source>
</reference>
<dbReference type="RefSeq" id="WP_163177034.1">
    <property type="nucleotide sequence ID" value="NZ_JAAIWM010000001.1"/>
</dbReference>
<comment type="caution">
    <text evidence="4">The sequence shown here is derived from an EMBL/GenBank/DDBJ whole genome shotgun (WGS) entry which is preliminary data.</text>
</comment>
<dbReference type="Gene3D" id="3.30.450.20">
    <property type="entry name" value="PAS domain"/>
    <property type="match status" value="2"/>
</dbReference>
<dbReference type="InterPro" id="IPR001633">
    <property type="entry name" value="EAL_dom"/>
</dbReference>
<accession>A0A6M0Q2N4</accession>
<dbReference type="SUPFAM" id="SSF55073">
    <property type="entry name" value="Nucleotide cyclase"/>
    <property type="match status" value="1"/>
</dbReference>
<dbReference type="SMART" id="SM00267">
    <property type="entry name" value="GGDEF"/>
    <property type="match status" value="1"/>
</dbReference>
<dbReference type="SMART" id="SM00091">
    <property type="entry name" value="PAS"/>
    <property type="match status" value="1"/>
</dbReference>
<dbReference type="AlphaFoldDB" id="A0A6M0Q2N4"/>
<dbReference type="SUPFAM" id="SSF141868">
    <property type="entry name" value="EAL domain-like"/>
    <property type="match status" value="1"/>
</dbReference>
<dbReference type="SMART" id="SM00052">
    <property type="entry name" value="EAL"/>
    <property type="match status" value="1"/>
</dbReference>
<dbReference type="InterPro" id="IPR029787">
    <property type="entry name" value="Nucleotide_cyclase"/>
</dbReference>
<dbReference type="PROSITE" id="PS50883">
    <property type="entry name" value="EAL"/>
    <property type="match status" value="1"/>
</dbReference>
<proteinExistence type="predicted"/>
<dbReference type="PANTHER" id="PTHR44757:SF2">
    <property type="entry name" value="BIOFILM ARCHITECTURE MAINTENANCE PROTEIN MBAA"/>
    <property type="match status" value="1"/>
</dbReference>
<sequence>MSRIKQQLKIELEDMNDKDSPNKMAQIINEIILNVVSDLVYLMKVENGNTFRYVYANKSAFKRANITEKSIGLTIQEVIPGDFADHLQRYYEKAVSLSQPLVFQDTIKIEEKEVFSESILTPIHDEAGQCRYVVSVTRDITDKMQEKFILLESQQRYKSLMDHNMDAVFSVNESRVILNANPSTYAITGYTEKELKHLLLTSLVVNEHHKKIEQLFYDTLKGKTKDNITCQMIHKSGNIIDVQLKMIPIVVNVEIKGVYIIMRDITEQLRSNEVMKFITYHDHLTGLPNRSSLKEDIHEVVLQSKEHNHIFGLMYLDLDRFKFLNDSMGHYVGDLLLKEVAQRLSSLIQRYPNITVYRQGGDEFILIIEDTNRCKTEAIAEEVLLLFQNPFLLTSQEFYVTPSVGISIYPYDGKDEETLIKSADTALYRVKERGRGHYQFYSNDMKKDDSQTMLLETCLRRAIEKDELILYYQPQVDLFTGEVYSYEALLRWNCGLLGFVSPIDFIPLAEETGIIIPIGEWVINEVCTQLSKWRNNGHTNISVAINLSARQFQQPNLVEYIKESIQRNGIEPSQLEIEITEGAMLDTKETIKILHKLKETGVQISVDDFGTGYSSLSYLKTFPLNTLKIDQSFVRDVLTDEKDAAITKTIIHMAHSLGFNVVAEGVELEEQAEFLRKVDCEKAQGYLFSKPVPANQIEKGFLK</sequence>
<evidence type="ECO:0000259" key="1">
    <source>
        <dbReference type="PROSITE" id="PS50112"/>
    </source>
</evidence>
<dbReference type="PROSITE" id="PS50112">
    <property type="entry name" value="PAS"/>
    <property type="match status" value="1"/>
</dbReference>
<evidence type="ECO:0000259" key="3">
    <source>
        <dbReference type="PROSITE" id="PS50887"/>
    </source>
</evidence>
<evidence type="ECO:0000313" key="5">
    <source>
        <dbReference type="Proteomes" id="UP000481043"/>
    </source>
</evidence>